<evidence type="ECO:0000256" key="19">
    <source>
        <dbReference type="ARBA" id="ARBA00033291"/>
    </source>
</evidence>
<evidence type="ECO:0000256" key="5">
    <source>
        <dbReference type="ARBA" id="ARBA00017962"/>
    </source>
</evidence>
<dbReference type="AlphaFoldDB" id="A0A6P8Z014"/>
<evidence type="ECO:0000256" key="15">
    <source>
        <dbReference type="ARBA" id="ARBA00023211"/>
    </source>
</evidence>
<evidence type="ECO:0000256" key="11">
    <source>
        <dbReference type="ARBA" id="ARBA00022989"/>
    </source>
</evidence>
<evidence type="ECO:0000256" key="6">
    <source>
        <dbReference type="ARBA" id="ARBA00022676"/>
    </source>
</evidence>
<dbReference type="InterPro" id="IPR043189">
    <property type="entry name" value="B4GAT1"/>
</dbReference>
<accession>A0A6P8Z014</accession>
<comment type="catalytic activity">
    <reaction evidence="20">
        <text>3-O-[beta-D-Xyl-(1-&gt;4)-Rib-ol-P-Rib-ol-P-3-beta-D-GalNAc-(1-&gt;3)-beta-D-GlcNAc-(1-&gt;4)-(O-6-P-alpha-D-Man)]-Thr-[protein] + UDP-alpha-D-glucuronate = 3-O-[beta-D-GlcA-(1-&gt;3)-beta-D-Xyl-(1-&gt;4)-Rib-ol-P-Rib-ol-P-3-beta-D-GalNAc-(1-&gt;3)-beta-D-GlcNAc-(1-&gt;4)-(O-6-P-alpha-D-Man)]-Thr-[protein] + UDP + H(+)</text>
        <dbReference type="Rhea" id="RHEA:46860"/>
        <dbReference type="Rhea" id="RHEA-COMP:15023"/>
        <dbReference type="Rhea" id="RHEA-COMP:17482"/>
        <dbReference type="ChEBI" id="CHEBI:15378"/>
        <dbReference type="ChEBI" id="CHEBI:58052"/>
        <dbReference type="ChEBI" id="CHEBI:58223"/>
        <dbReference type="ChEBI" id="CHEBI:142405"/>
        <dbReference type="ChEBI" id="CHEBI:177336"/>
    </reaction>
</comment>
<evidence type="ECO:0000256" key="17">
    <source>
        <dbReference type="ARBA" id="ARBA00032175"/>
    </source>
</evidence>
<evidence type="ECO:0000256" key="13">
    <source>
        <dbReference type="ARBA" id="ARBA00023136"/>
    </source>
</evidence>
<sequence>MLCLVCKPTSLLHCDYPAKRKSMFRLLPCSSIKILLIMLSVNIFWLVRVYPPAHNTNAGQSVPQLKAEAMPGCPQNLEVVNKPLPLPKYSFEGALPVKNNNTISLTFDNIDLRYGRWDSQQMYKIKDFAVVGDQYAESSEASLICLATQSSVERLYSLPQVAENWRGPLSVALFSAGNEEYIVLRYFVTYLRLCFPNVKANATFHILVPREFDNLPTVQMDTVNIKNKYNCQYPERTLKALLKFRTAKTLEWRQKNTYPQNHMRNVARKGCQSKYVFLTDVDIIPSINSVVQLNHFFKTARCEGSCAYVIPTFEIDVRATFPRTKDTLIALIKKGLARPFHEKVFIYNQYATNFTRWLLSKRNETAVSVSHTVTNFEFLYEPFYIAIDKVPVHDERFTGYGFTRNSQVYEMYVAGYKFLVLSPVFTCHWGLQRKQARPAWREQQNNANRKKFDVFKSEIFARYKNDPHL</sequence>
<evidence type="ECO:0000256" key="9">
    <source>
        <dbReference type="ARBA" id="ARBA00022723"/>
    </source>
</evidence>
<comment type="cofactor">
    <cofactor evidence="1">
        <name>Mn(2+)</name>
        <dbReference type="ChEBI" id="CHEBI:29035"/>
    </cofactor>
</comment>
<feature type="transmembrane region" description="Helical" evidence="21">
    <location>
        <begin position="26"/>
        <end position="47"/>
    </location>
</feature>
<dbReference type="UniPathway" id="UPA00378"/>
<evidence type="ECO:0000313" key="22">
    <source>
        <dbReference type="Proteomes" id="UP000515160"/>
    </source>
</evidence>
<evidence type="ECO:0000256" key="4">
    <source>
        <dbReference type="ARBA" id="ARBA00008539"/>
    </source>
</evidence>
<evidence type="ECO:0000313" key="23">
    <source>
        <dbReference type="RefSeq" id="XP_034110502.1"/>
    </source>
</evidence>
<keyword evidence="13 21" id="KW-0472">Membrane</keyword>
<evidence type="ECO:0000256" key="21">
    <source>
        <dbReference type="SAM" id="Phobius"/>
    </source>
</evidence>
<evidence type="ECO:0000256" key="20">
    <source>
        <dbReference type="ARBA" id="ARBA00047852"/>
    </source>
</evidence>
<evidence type="ECO:0000256" key="3">
    <source>
        <dbReference type="ARBA" id="ARBA00004922"/>
    </source>
</evidence>
<dbReference type="GeneID" id="117572044"/>
<keyword evidence="14" id="KW-0325">Glycoprotein</keyword>
<dbReference type="Pfam" id="PF13896">
    <property type="entry name" value="Glyco_transf_49"/>
    <property type="match status" value="1"/>
</dbReference>
<evidence type="ECO:0000256" key="1">
    <source>
        <dbReference type="ARBA" id="ARBA00001936"/>
    </source>
</evidence>
<keyword evidence="11 21" id="KW-1133">Transmembrane helix</keyword>
<comment type="pathway">
    <text evidence="3">Protein modification; protein glycosylation.</text>
</comment>
<dbReference type="GO" id="GO:0015020">
    <property type="term" value="F:glucuronosyltransferase activity"/>
    <property type="evidence" value="ECO:0007669"/>
    <property type="project" value="InterPro"/>
</dbReference>
<keyword evidence="12" id="KW-0333">Golgi apparatus</keyword>
<keyword evidence="22" id="KW-1185">Reference proteome</keyword>
<evidence type="ECO:0000256" key="12">
    <source>
        <dbReference type="ARBA" id="ARBA00023034"/>
    </source>
</evidence>
<dbReference type="GO" id="GO:0035269">
    <property type="term" value="P:protein O-linked glycosylation via mannose"/>
    <property type="evidence" value="ECO:0007669"/>
    <property type="project" value="TreeGrafter"/>
</dbReference>
<gene>
    <name evidence="23" type="primary">LOC117572044</name>
</gene>
<protein>
    <recommendedName>
        <fullName evidence="5">Beta-1,4-glucuronyltransferase 1</fullName>
    </recommendedName>
    <alternativeName>
        <fullName evidence="16">I-beta-1,3-N-acetylglucosaminyltransferase</fullName>
    </alternativeName>
    <alternativeName>
        <fullName evidence="19">N-acetyllactosaminide beta-1,3-N-acetylglucosaminyltransferase</fullName>
    </alternativeName>
    <alternativeName>
        <fullName evidence="17">Poly-N-acetyllactosamine extension enzyme</fullName>
    </alternativeName>
    <alternativeName>
        <fullName evidence="18">UDP-GlcNAc:betaGal beta-1,3-N-acetylglucosaminyltransferase 1</fullName>
    </alternativeName>
</protein>
<dbReference type="Proteomes" id="UP000515160">
    <property type="component" value="Chromosome 3"/>
</dbReference>
<comment type="subcellular location">
    <subcellularLocation>
        <location evidence="2">Golgi apparatus membrane</location>
        <topology evidence="2">Single-pass type II membrane protein</topology>
    </subcellularLocation>
</comment>
<keyword evidence="9" id="KW-0479">Metal-binding</keyword>
<evidence type="ECO:0000256" key="2">
    <source>
        <dbReference type="ARBA" id="ARBA00004323"/>
    </source>
</evidence>
<dbReference type="OrthoDB" id="6479716at2759"/>
<dbReference type="RefSeq" id="XP_034110502.1">
    <property type="nucleotide sequence ID" value="XM_034254611.2"/>
</dbReference>
<keyword evidence="7" id="KW-0808">Transferase</keyword>
<keyword evidence="6" id="KW-0328">Glycosyltransferase</keyword>
<proteinExistence type="inferred from homology"/>
<dbReference type="GO" id="GO:0000139">
    <property type="term" value="C:Golgi membrane"/>
    <property type="evidence" value="ECO:0007669"/>
    <property type="project" value="UniProtKB-SubCell"/>
</dbReference>
<evidence type="ECO:0000256" key="18">
    <source>
        <dbReference type="ARBA" id="ARBA00032181"/>
    </source>
</evidence>
<comment type="similarity">
    <text evidence="4">Belongs to the glycosyltransferase 49 family.</text>
</comment>
<reference evidence="23" key="1">
    <citation type="submission" date="2025-08" db="UniProtKB">
        <authorList>
            <consortium name="RefSeq"/>
        </authorList>
    </citation>
    <scope>IDENTIFICATION</scope>
    <source>
        <strain evidence="23">15112-1751.03</strain>
        <tissue evidence="23">Whole Adult</tissue>
    </source>
</reference>
<keyword evidence="10" id="KW-0735">Signal-anchor</keyword>
<organism evidence="22 23">
    <name type="scientific">Drosophila albomicans</name>
    <name type="common">Fruit fly</name>
    <dbReference type="NCBI Taxonomy" id="7291"/>
    <lineage>
        <taxon>Eukaryota</taxon>
        <taxon>Metazoa</taxon>
        <taxon>Ecdysozoa</taxon>
        <taxon>Arthropoda</taxon>
        <taxon>Hexapoda</taxon>
        <taxon>Insecta</taxon>
        <taxon>Pterygota</taxon>
        <taxon>Neoptera</taxon>
        <taxon>Endopterygota</taxon>
        <taxon>Diptera</taxon>
        <taxon>Brachycera</taxon>
        <taxon>Muscomorpha</taxon>
        <taxon>Ephydroidea</taxon>
        <taxon>Drosophilidae</taxon>
        <taxon>Drosophila</taxon>
    </lineage>
</organism>
<keyword evidence="15" id="KW-0464">Manganese</keyword>
<dbReference type="GO" id="GO:0046872">
    <property type="term" value="F:metal ion binding"/>
    <property type="evidence" value="ECO:0007669"/>
    <property type="project" value="UniProtKB-KW"/>
</dbReference>
<evidence type="ECO:0000256" key="14">
    <source>
        <dbReference type="ARBA" id="ARBA00023180"/>
    </source>
</evidence>
<keyword evidence="8 21" id="KW-0812">Transmembrane</keyword>
<evidence type="ECO:0000256" key="7">
    <source>
        <dbReference type="ARBA" id="ARBA00022679"/>
    </source>
</evidence>
<evidence type="ECO:0000256" key="8">
    <source>
        <dbReference type="ARBA" id="ARBA00022692"/>
    </source>
</evidence>
<dbReference type="PANTHER" id="PTHR46420:SF1">
    <property type="entry name" value="BETA-1,4-GLUCURONYLTRANSFERASE 1"/>
    <property type="match status" value="1"/>
</dbReference>
<evidence type="ECO:0000256" key="10">
    <source>
        <dbReference type="ARBA" id="ARBA00022968"/>
    </source>
</evidence>
<dbReference type="PANTHER" id="PTHR46420">
    <property type="entry name" value="BETA-1,4-GLUCURONYLTRANSFERASE 1"/>
    <property type="match status" value="1"/>
</dbReference>
<name>A0A6P8Z014_DROAB</name>
<evidence type="ECO:0000256" key="16">
    <source>
        <dbReference type="ARBA" id="ARBA00030723"/>
    </source>
</evidence>